<sequence>MLPAARTSVLSHQAFALCVITRGSYSFSLSYLSLTSMEALRALADLQRTDVQCYLKLVGATDEIAQPL</sequence>
<keyword evidence="2" id="KW-1185">Reference proteome</keyword>
<accession>A0A9P6ALK9</accession>
<protein>
    <submittedName>
        <fullName evidence="1">Uncharacterized protein</fullName>
    </submittedName>
</protein>
<dbReference type="EMBL" id="MU129066">
    <property type="protein sequence ID" value="KAF9508062.1"/>
    <property type="molecule type" value="Genomic_DNA"/>
</dbReference>
<evidence type="ECO:0000313" key="1">
    <source>
        <dbReference type="EMBL" id="KAF9508062.1"/>
    </source>
</evidence>
<gene>
    <name evidence="1" type="ORF">BS47DRAFT_1350789</name>
</gene>
<dbReference type="AlphaFoldDB" id="A0A9P6ALK9"/>
<reference evidence="1" key="1">
    <citation type="journal article" date="2020" name="Nat. Commun.">
        <title>Large-scale genome sequencing of mycorrhizal fungi provides insights into the early evolution of symbiotic traits.</title>
        <authorList>
            <person name="Miyauchi S."/>
            <person name="Kiss E."/>
            <person name="Kuo A."/>
            <person name="Drula E."/>
            <person name="Kohler A."/>
            <person name="Sanchez-Garcia M."/>
            <person name="Morin E."/>
            <person name="Andreopoulos B."/>
            <person name="Barry K.W."/>
            <person name="Bonito G."/>
            <person name="Buee M."/>
            <person name="Carver A."/>
            <person name="Chen C."/>
            <person name="Cichocki N."/>
            <person name="Clum A."/>
            <person name="Culley D."/>
            <person name="Crous P.W."/>
            <person name="Fauchery L."/>
            <person name="Girlanda M."/>
            <person name="Hayes R.D."/>
            <person name="Keri Z."/>
            <person name="LaButti K."/>
            <person name="Lipzen A."/>
            <person name="Lombard V."/>
            <person name="Magnuson J."/>
            <person name="Maillard F."/>
            <person name="Murat C."/>
            <person name="Nolan M."/>
            <person name="Ohm R.A."/>
            <person name="Pangilinan J."/>
            <person name="Pereira M.F."/>
            <person name="Perotto S."/>
            <person name="Peter M."/>
            <person name="Pfister S."/>
            <person name="Riley R."/>
            <person name="Sitrit Y."/>
            <person name="Stielow J.B."/>
            <person name="Szollosi G."/>
            <person name="Zifcakova L."/>
            <person name="Stursova M."/>
            <person name="Spatafora J.W."/>
            <person name="Tedersoo L."/>
            <person name="Vaario L.M."/>
            <person name="Yamada A."/>
            <person name="Yan M."/>
            <person name="Wang P."/>
            <person name="Xu J."/>
            <person name="Bruns T."/>
            <person name="Baldrian P."/>
            <person name="Vilgalys R."/>
            <person name="Dunand C."/>
            <person name="Henrissat B."/>
            <person name="Grigoriev I.V."/>
            <person name="Hibbett D."/>
            <person name="Nagy L.G."/>
            <person name="Martin F.M."/>
        </authorList>
    </citation>
    <scope>NUCLEOTIDE SEQUENCE</scope>
    <source>
        <strain evidence="1">UP504</strain>
    </source>
</reference>
<evidence type="ECO:0000313" key="2">
    <source>
        <dbReference type="Proteomes" id="UP000886523"/>
    </source>
</evidence>
<comment type="caution">
    <text evidence="1">The sequence shown here is derived from an EMBL/GenBank/DDBJ whole genome shotgun (WGS) entry which is preliminary data.</text>
</comment>
<proteinExistence type="predicted"/>
<dbReference type="Proteomes" id="UP000886523">
    <property type="component" value="Unassembled WGS sequence"/>
</dbReference>
<name>A0A9P6ALK9_9AGAM</name>
<organism evidence="1 2">
    <name type="scientific">Hydnum rufescens UP504</name>
    <dbReference type="NCBI Taxonomy" id="1448309"/>
    <lineage>
        <taxon>Eukaryota</taxon>
        <taxon>Fungi</taxon>
        <taxon>Dikarya</taxon>
        <taxon>Basidiomycota</taxon>
        <taxon>Agaricomycotina</taxon>
        <taxon>Agaricomycetes</taxon>
        <taxon>Cantharellales</taxon>
        <taxon>Hydnaceae</taxon>
        <taxon>Hydnum</taxon>
    </lineage>
</organism>